<comment type="caution">
    <text evidence="2">The sequence shown here is derived from an EMBL/GenBank/DDBJ whole genome shotgun (WGS) entry which is preliminary data.</text>
</comment>
<reference evidence="2 3" key="1">
    <citation type="submission" date="2018-06" db="EMBL/GenBank/DDBJ databases">
        <title>Streptacidiphilus pinicola sp. nov., isolated from pine grove soil.</title>
        <authorList>
            <person name="Roh S.G."/>
            <person name="Park S."/>
            <person name="Kim M.-K."/>
            <person name="Yun B.-R."/>
            <person name="Park J."/>
            <person name="Kim M.J."/>
            <person name="Kim Y.S."/>
            <person name="Kim S.B."/>
        </authorList>
    </citation>
    <scope>NUCLEOTIDE SEQUENCE [LARGE SCALE GENOMIC DNA]</scope>
    <source>
        <strain evidence="2 3">MMS16-CNU450</strain>
    </source>
</reference>
<name>A0A2X0IWW2_9ACTN</name>
<dbReference type="PRINTS" id="PR00081">
    <property type="entry name" value="GDHRDH"/>
</dbReference>
<proteinExistence type="inferred from homology"/>
<evidence type="ECO:0008006" key="4">
    <source>
        <dbReference type="Google" id="ProtNLM"/>
    </source>
</evidence>
<evidence type="ECO:0000313" key="3">
    <source>
        <dbReference type="Proteomes" id="UP000248889"/>
    </source>
</evidence>
<gene>
    <name evidence="2" type="ORF">DN069_28435</name>
</gene>
<keyword evidence="3" id="KW-1185">Reference proteome</keyword>
<dbReference type="AlphaFoldDB" id="A0A2X0IWW2"/>
<dbReference type="OrthoDB" id="4303438at2"/>
<dbReference type="Proteomes" id="UP000248889">
    <property type="component" value="Unassembled WGS sequence"/>
</dbReference>
<dbReference type="EMBL" id="QKYN01000118">
    <property type="protein sequence ID" value="RAG82246.1"/>
    <property type="molecule type" value="Genomic_DNA"/>
</dbReference>
<comment type="similarity">
    <text evidence="1">Belongs to the short-chain dehydrogenases/reductases (SDR) family.</text>
</comment>
<organism evidence="2 3">
    <name type="scientific">Streptacidiphilus pinicola</name>
    <dbReference type="NCBI Taxonomy" id="2219663"/>
    <lineage>
        <taxon>Bacteria</taxon>
        <taxon>Bacillati</taxon>
        <taxon>Actinomycetota</taxon>
        <taxon>Actinomycetes</taxon>
        <taxon>Kitasatosporales</taxon>
        <taxon>Streptomycetaceae</taxon>
        <taxon>Streptacidiphilus</taxon>
    </lineage>
</organism>
<dbReference type="InterPro" id="IPR050259">
    <property type="entry name" value="SDR"/>
</dbReference>
<dbReference type="Pfam" id="PF00106">
    <property type="entry name" value="adh_short"/>
    <property type="match status" value="1"/>
</dbReference>
<protein>
    <recommendedName>
        <fullName evidence="4">SDR family oxidoreductase</fullName>
    </recommendedName>
</protein>
<sequence length="255" mass="25491">MTRVAVVVGAHHAPGAACARRLLERGLDVALIGEDRGDGMHPGELLDGLPQTAGRCAVFPADPADSASFATALGRVRSTFGRTGVLVTCVGAGPDAASASGDAGPGATRAALRTLFVAGRTAAGDMVGGRWGRIVNVVAPVVTGEDAWREAQAVLAGVTAFTRSVALELAPFGITVNCVAPAALSPHERPSVGPAAPHGSGVPYPQAAADLTEHLVSDAAAAVTGQQGYVTGRLFAAAPRAPHATSDRGTGVGKR</sequence>
<evidence type="ECO:0000256" key="1">
    <source>
        <dbReference type="ARBA" id="ARBA00006484"/>
    </source>
</evidence>
<dbReference type="Gene3D" id="3.40.50.720">
    <property type="entry name" value="NAD(P)-binding Rossmann-like Domain"/>
    <property type="match status" value="1"/>
</dbReference>
<dbReference type="RefSeq" id="WP_111505732.1">
    <property type="nucleotide sequence ID" value="NZ_QKYN01000118.1"/>
</dbReference>
<dbReference type="InterPro" id="IPR036291">
    <property type="entry name" value="NAD(P)-bd_dom_sf"/>
</dbReference>
<evidence type="ECO:0000313" key="2">
    <source>
        <dbReference type="EMBL" id="RAG82246.1"/>
    </source>
</evidence>
<dbReference type="InterPro" id="IPR002347">
    <property type="entry name" value="SDR_fam"/>
</dbReference>
<dbReference type="SUPFAM" id="SSF51735">
    <property type="entry name" value="NAD(P)-binding Rossmann-fold domains"/>
    <property type="match status" value="1"/>
</dbReference>
<accession>A0A2X0IWW2</accession>
<dbReference type="CDD" id="cd05233">
    <property type="entry name" value="SDR_c"/>
    <property type="match status" value="1"/>
</dbReference>
<dbReference type="PANTHER" id="PTHR42879">
    <property type="entry name" value="3-OXOACYL-(ACYL-CARRIER-PROTEIN) REDUCTASE"/>
    <property type="match status" value="1"/>
</dbReference>